<dbReference type="InterPro" id="IPR005119">
    <property type="entry name" value="LysR_subst-bd"/>
</dbReference>
<dbReference type="EMBL" id="FUZI01000001">
    <property type="protein sequence ID" value="SKC31014.1"/>
    <property type="molecule type" value="Genomic_DNA"/>
</dbReference>
<dbReference type="Gene3D" id="3.40.190.290">
    <property type="match status" value="1"/>
</dbReference>
<evidence type="ECO:0000256" key="4">
    <source>
        <dbReference type="ARBA" id="ARBA00023163"/>
    </source>
</evidence>
<evidence type="ECO:0000313" key="7">
    <source>
        <dbReference type="Proteomes" id="UP000189966"/>
    </source>
</evidence>
<dbReference type="PROSITE" id="PS50931">
    <property type="entry name" value="HTH_LYSR"/>
    <property type="match status" value="1"/>
</dbReference>
<dbReference type="SUPFAM" id="SSF46785">
    <property type="entry name" value="Winged helix' DNA-binding domain"/>
    <property type="match status" value="1"/>
</dbReference>
<reference evidence="6 7" key="1">
    <citation type="submission" date="2017-02" db="EMBL/GenBank/DDBJ databases">
        <authorList>
            <person name="Peterson S.W."/>
        </authorList>
    </citation>
    <scope>NUCLEOTIDE SEQUENCE [LARGE SCALE GENOMIC DNA]</scope>
    <source>
        <strain evidence="7">type strain: NCCB 100098</strain>
    </source>
</reference>
<comment type="similarity">
    <text evidence="1">Belongs to the LysR transcriptional regulatory family.</text>
</comment>
<dbReference type="Pfam" id="PF03466">
    <property type="entry name" value="LysR_substrate"/>
    <property type="match status" value="1"/>
</dbReference>
<evidence type="ECO:0000256" key="2">
    <source>
        <dbReference type="ARBA" id="ARBA00023015"/>
    </source>
</evidence>
<dbReference type="RefSeq" id="WP_080155850.1">
    <property type="nucleotide sequence ID" value="NZ_FUZI01000001.1"/>
</dbReference>
<evidence type="ECO:0000259" key="5">
    <source>
        <dbReference type="PROSITE" id="PS50931"/>
    </source>
</evidence>
<dbReference type="InterPro" id="IPR036388">
    <property type="entry name" value="WH-like_DNA-bd_sf"/>
</dbReference>
<evidence type="ECO:0000313" key="6">
    <source>
        <dbReference type="EMBL" id="SKC31014.1"/>
    </source>
</evidence>
<protein>
    <submittedName>
        <fullName evidence="6">HTH-type transcriptional regulator DmlR</fullName>
    </submittedName>
</protein>
<dbReference type="AlphaFoldDB" id="A0A1T5HVY4"/>
<proteinExistence type="inferred from homology"/>
<accession>A0A1T5HVY4</accession>
<dbReference type="OrthoDB" id="9786526at2"/>
<dbReference type="InterPro" id="IPR036390">
    <property type="entry name" value="WH_DNA-bd_sf"/>
</dbReference>
<gene>
    <name evidence="6" type="primary">dmlR_2</name>
    <name evidence="6" type="ORF">CZ809_00492</name>
</gene>
<dbReference type="InterPro" id="IPR058163">
    <property type="entry name" value="LysR-type_TF_proteobact-type"/>
</dbReference>
<dbReference type="InterPro" id="IPR000847">
    <property type="entry name" value="LysR_HTH_N"/>
</dbReference>
<keyword evidence="4" id="KW-0804">Transcription</keyword>
<dbReference type="SUPFAM" id="SSF53850">
    <property type="entry name" value="Periplasmic binding protein-like II"/>
    <property type="match status" value="1"/>
</dbReference>
<name>A0A1T5HVY4_9GAMM</name>
<dbReference type="Gene3D" id="1.10.10.10">
    <property type="entry name" value="Winged helix-like DNA-binding domain superfamily/Winged helix DNA-binding domain"/>
    <property type="match status" value="1"/>
</dbReference>
<keyword evidence="3" id="KW-0238">DNA-binding</keyword>
<dbReference type="PANTHER" id="PTHR30537">
    <property type="entry name" value="HTH-TYPE TRANSCRIPTIONAL REGULATOR"/>
    <property type="match status" value="1"/>
</dbReference>
<organism evidence="6 7">
    <name type="scientific">Photobacterium piscicola</name>
    <dbReference type="NCBI Taxonomy" id="1378299"/>
    <lineage>
        <taxon>Bacteria</taxon>
        <taxon>Pseudomonadati</taxon>
        <taxon>Pseudomonadota</taxon>
        <taxon>Gammaproteobacteria</taxon>
        <taxon>Vibrionales</taxon>
        <taxon>Vibrionaceae</taxon>
        <taxon>Photobacterium</taxon>
    </lineage>
</organism>
<feature type="domain" description="HTH lysR-type" evidence="5">
    <location>
        <begin position="1"/>
        <end position="59"/>
    </location>
</feature>
<dbReference type="PANTHER" id="PTHR30537:SF5">
    <property type="entry name" value="HTH-TYPE TRANSCRIPTIONAL ACTIVATOR TTDR-RELATED"/>
    <property type="match status" value="1"/>
</dbReference>
<dbReference type="GO" id="GO:0003700">
    <property type="term" value="F:DNA-binding transcription factor activity"/>
    <property type="evidence" value="ECO:0007669"/>
    <property type="project" value="InterPro"/>
</dbReference>
<sequence length="313" mass="35434">MSLATQLLLFADVVNQGSFSKAATLHEMDNSSLSKKIKKLETELGVQLLNRSTRSFSLTSAGEDILKQTTKLSDVLNDIQLIANSYQSQPKGILRITSPIYFGQNYLQPVISRFMTQYPDIQIVHSLDDRKSDIISEQFDIAFRLGKLTESNLIAKKIADTHFILIASNDFIQRHGLPTTPQQLSELPAIVYSNVDLTIDQLQIKSAHKNERFSHYKMQTKYKVSDVKTMINAAKDGIGYALIDLSNLEESLEQQGLVQLLPNMIISRVDTAIYAICPHRKHTMLVKEFIRAVQDHIGTPPLWEMYLSHKETK</sequence>
<dbReference type="CDD" id="cd08422">
    <property type="entry name" value="PBP2_CrgA_like"/>
    <property type="match status" value="1"/>
</dbReference>
<keyword evidence="2" id="KW-0805">Transcription regulation</keyword>
<dbReference type="Proteomes" id="UP000189966">
    <property type="component" value="Unassembled WGS sequence"/>
</dbReference>
<evidence type="ECO:0000256" key="1">
    <source>
        <dbReference type="ARBA" id="ARBA00009437"/>
    </source>
</evidence>
<dbReference type="GO" id="GO:0006351">
    <property type="term" value="P:DNA-templated transcription"/>
    <property type="evidence" value="ECO:0007669"/>
    <property type="project" value="TreeGrafter"/>
</dbReference>
<dbReference type="GO" id="GO:0043565">
    <property type="term" value="F:sequence-specific DNA binding"/>
    <property type="evidence" value="ECO:0007669"/>
    <property type="project" value="TreeGrafter"/>
</dbReference>
<dbReference type="Pfam" id="PF00126">
    <property type="entry name" value="HTH_1"/>
    <property type="match status" value="1"/>
</dbReference>
<evidence type="ECO:0000256" key="3">
    <source>
        <dbReference type="ARBA" id="ARBA00023125"/>
    </source>
</evidence>
<dbReference type="FunFam" id="1.10.10.10:FF:000001">
    <property type="entry name" value="LysR family transcriptional regulator"/>
    <property type="match status" value="1"/>
</dbReference>